<gene>
    <name evidence="4" type="ORF">A2924_03005</name>
</gene>
<dbReference type="InterPro" id="IPR013320">
    <property type="entry name" value="ConA-like_dom_sf"/>
</dbReference>
<comment type="caution">
    <text evidence="4">The sequence shown here is derived from an EMBL/GenBank/DDBJ whole genome shotgun (WGS) entry which is preliminary data.</text>
</comment>
<feature type="domain" description="LamG-like jellyroll fold" evidence="3">
    <location>
        <begin position="127"/>
        <end position="259"/>
    </location>
</feature>
<dbReference type="Gene3D" id="2.60.120.200">
    <property type="match status" value="2"/>
</dbReference>
<proteinExistence type="predicted"/>
<feature type="domain" description="LamG-like jellyroll fold" evidence="3">
    <location>
        <begin position="355"/>
        <end position="507"/>
    </location>
</feature>
<reference evidence="4 5" key="1">
    <citation type="journal article" date="2016" name="Nat. Commun.">
        <title>Thousands of microbial genomes shed light on interconnected biogeochemical processes in an aquifer system.</title>
        <authorList>
            <person name="Anantharaman K."/>
            <person name="Brown C.T."/>
            <person name="Hug L.A."/>
            <person name="Sharon I."/>
            <person name="Castelle C.J."/>
            <person name="Probst A.J."/>
            <person name="Thomas B.C."/>
            <person name="Singh A."/>
            <person name="Wilkins M.J."/>
            <person name="Karaoz U."/>
            <person name="Brodie E.L."/>
            <person name="Williams K.H."/>
            <person name="Hubbard S.S."/>
            <person name="Banfield J.F."/>
        </authorList>
    </citation>
    <scope>NUCLEOTIDE SEQUENCE [LARGE SCALE GENOMIC DNA]</scope>
</reference>
<dbReference type="PANTHER" id="PTHR42535:SF2">
    <property type="entry name" value="CHROMOSOME UNDETERMINED SCAFFOLD_146, WHOLE GENOME SHOTGUN SEQUENCE"/>
    <property type="match status" value="1"/>
</dbReference>
<dbReference type="PANTHER" id="PTHR42535">
    <property type="entry name" value="OOKINETE PROTEIN, PUTATIVE-RELATED"/>
    <property type="match status" value="1"/>
</dbReference>
<dbReference type="EMBL" id="MFIA01000027">
    <property type="protein sequence ID" value="OGF82114.1"/>
    <property type="molecule type" value="Genomic_DNA"/>
</dbReference>
<protein>
    <recommendedName>
        <fullName evidence="3">LamG-like jellyroll fold domain-containing protein</fullName>
    </recommendedName>
</protein>
<evidence type="ECO:0000313" key="5">
    <source>
        <dbReference type="Proteomes" id="UP000178046"/>
    </source>
</evidence>
<organism evidence="4 5">
    <name type="scientific">Candidatus Giovannonibacteria bacterium RIFCSPLOWO2_01_FULL_44_16</name>
    <dbReference type="NCBI Taxonomy" id="1798348"/>
    <lineage>
        <taxon>Bacteria</taxon>
        <taxon>Candidatus Giovannoniibacteriota</taxon>
    </lineage>
</organism>
<dbReference type="SMART" id="SM00560">
    <property type="entry name" value="LamGL"/>
    <property type="match status" value="2"/>
</dbReference>
<dbReference type="InterPro" id="IPR006558">
    <property type="entry name" value="LamG-like"/>
</dbReference>
<accession>A0A1F5X2J5</accession>
<evidence type="ECO:0000313" key="4">
    <source>
        <dbReference type="EMBL" id="OGF82114.1"/>
    </source>
</evidence>
<dbReference type="Pfam" id="PF13385">
    <property type="entry name" value="Laminin_G_3"/>
    <property type="match status" value="2"/>
</dbReference>
<keyword evidence="1" id="KW-0732">Signal</keyword>
<name>A0A1F5X2J5_9BACT</name>
<sequence>MENKKIQDLKIENAMFKNSRILHFKLSFFILLFTFCIFAPFGANAATIGKPSNFINFNRGLVGYWTFDGKDMLNGKALDRSGNNNTGTLVNIATSTFYKAGKIGQGFNFDGVNDYASTTINLFSANTPVTISAWFKTPITNTVGTVKNIVFIPNQTYDAAGIGMINGQINFSIGTEEYATGLHSSTNGLAINRWYLVVGTFDGTVQKLYINGVYVTQASSATLNAFSSLNIGRSASSASRYFNGLIDDVRIYNRALSAGEIKQLYNMGGDKIAKTVAPVNNLKSGLVGYWTFDGKDMLNGKALDRSGNNNTGSLMNIATSTFYKAGKIGQGFNFDGVNDGVNLNSNTNFNLSGSNAFTISGWVKPTIISSSYKAIFARGFIASSAVNRTYYLSSQTGAGDGSRITAGVSDGTNVITLTTTVNGFLVANQWIYITLAFNGVEKTLTLYRNGNYYTQATNASFTTIWDGDAANDRQTGIGATFTGEIPAQVWQGFLDDVRVYNRALSAGEIKQLYNLGR</sequence>
<dbReference type="SUPFAM" id="SSF49899">
    <property type="entry name" value="Concanavalin A-like lectins/glucanases"/>
    <property type="match status" value="2"/>
</dbReference>
<evidence type="ECO:0000259" key="3">
    <source>
        <dbReference type="SMART" id="SM00560"/>
    </source>
</evidence>
<evidence type="ECO:0000256" key="1">
    <source>
        <dbReference type="ARBA" id="ARBA00022729"/>
    </source>
</evidence>
<dbReference type="Proteomes" id="UP000178046">
    <property type="component" value="Unassembled WGS sequence"/>
</dbReference>
<dbReference type="AlphaFoldDB" id="A0A1F5X2J5"/>
<evidence type="ECO:0000256" key="2">
    <source>
        <dbReference type="ARBA" id="ARBA00023157"/>
    </source>
</evidence>
<keyword evidence="2" id="KW-1015">Disulfide bond</keyword>